<feature type="domain" description="Response regulatory" evidence="2">
    <location>
        <begin position="11"/>
        <end position="121"/>
    </location>
</feature>
<feature type="modified residue" description="4-aspartylphosphate" evidence="1">
    <location>
        <position position="61"/>
    </location>
</feature>
<reference evidence="3 4" key="1">
    <citation type="submission" date="2016-10" db="EMBL/GenBank/DDBJ databases">
        <authorList>
            <person name="de Groot N.N."/>
        </authorList>
    </citation>
    <scope>NUCLEOTIDE SEQUENCE [LARGE SCALE GENOMIC DNA]</scope>
    <source>
        <strain evidence="3 4">DSM 16213</strain>
    </source>
</reference>
<dbReference type="SUPFAM" id="SSF52172">
    <property type="entry name" value="CheY-like"/>
    <property type="match status" value="1"/>
</dbReference>
<keyword evidence="4" id="KW-1185">Reference proteome</keyword>
<dbReference type="PROSITE" id="PS50110">
    <property type="entry name" value="RESPONSE_REGULATORY"/>
    <property type="match status" value="1"/>
</dbReference>
<sequence>MIPSSIPLNSSLLYVEDEVIVALDVYDGLKDDLGFDVEMAHNLKSAMEKCETRSFDYALLDMNLGNGENSLELGMRLARRGTHVVFASGYNRNEIAQIDQFQLIEKPFQLADIAAAFAATAPAA</sequence>
<name>A0A1H8CMU0_9RHOB</name>
<dbReference type="AlphaFoldDB" id="A0A1H8CMU0"/>
<evidence type="ECO:0000256" key="1">
    <source>
        <dbReference type="PROSITE-ProRule" id="PRU00169"/>
    </source>
</evidence>
<dbReference type="InterPro" id="IPR011006">
    <property type="entry name" value="CheY-like_superfamily"/>
</dbReference>
<evidence type="ECO:0000259" key="2">
    <source>
        <dbReference type="PROSITE" id="PS50110"/>
    </source>
</evidence>
<dbReference type="GO" id="GO:0000160">
    <property type="term" value="P:phosphorelay signal transduction system"/>
    <property type="evidence" value="ECO:0007669"/>
    <property type="project" value="InterPro"/>
</dbReference>
<dbReference type="SMART" id="SM00448">
    <property type="entry name" value="REC"/>
    <property type="match status" value="1"/>
</dbReference>
<keyword evidence="1" id="KW-0597">Phosphoprotein</keyword>
<dbReference type="EMBL" id="FOCI01000007">
    <property type="protein sequence ID" value="SEM95734.1"/>
    <property type="molecule type" value="Genomic_DNA"/>
</dbReference>
<dbReference type="InterPro" id="IPR001789">
    <property type="entry name" value="Sig_transdc_resp-reg_receiver"/>
</dbReference>
<dbReference type="Proteomes" id="UP000199585">
    <property type="component" value="Unassembled WGS sequence"/>
</dbReference>
<dbReference type="Gene3D" id="3.40.50.2300">
    <property type="match status" value="1"/>
</dbReference>
<dbReference type="Pfam" id="PF00072">
    <property type="entry name" value="Response_reg"/>
    <property type="match status" value="1"/>
</dbReference>
<organism evidence="3 4">
    <name type="scientific">Loktanella fryxellensis</name>
    <dbReference type="NCBI Taxonomy" id="245187"/>
    <lineage>
        <taxon>Bacteria</taxon>
        <taxon>Pseudomonadati</taxon>
        <taxon>Pseudomonadota</taxon>
        <taxon>Alphaproteobacteria</taxon>
        <taxon>Rhodobacterales</taxon>
        <taxon>Roseobacteraceae</taxon>
        <taxon>Loktanella</taxon>
    </lineage>
</organism>
<protein>
    <submittedName>
        <fullName evidence="3">Response regulator receiver domain-containing protein</fullName>
    </submittedName>
</protein>
<dbReference type="STRING" id="245187.SAMN04488003_10722"/>
<proteinExistence type="predicted"/>
<evidence type="ECO:0000313" key="4">
    <source>
        <dbReference type="Proteomes" id="UP000199585"/>
    </source>
</evidence>
<dbReference type="RefSeq" id="WP_089900805.1">
    <property type="nucleotide sequence ID" value="NZ_FOCI01000007.1"/>
</dbReference>
<gene>
    <name evidence="3" type="ORF">SAMN04488003_10722</name>
</gene>
<dbReference type="OrthoDB" id="582170at2"/>
<evidence type="ECO:0000313" key="3">
    <source>
        <dbReference type="EMBL" id="SEM95734.1"/>
    </source>
</evidence>
<accession>A0A1H8CMU0</accession>